<dbReference type="OrthoDB" id="2018246at2759"/>
<proteinExistence type="predicted"/>
<comment type="caution">
    <text evidence="2">The sequence shown here is derived from an EMBL/GenBank/DDBJ whole genome shotgun (WGS) entry which is preliminary data.</text>
</comment>
<reference evidence="2 3" key="1">
    <citation type="journal article" date="2018" name="Mol. Plant">
        <title>The genome of Artemisia annua provides insight into the evolution of Asteraceae family and artemisinin biosynthesis.</title>
        <authorList>
            <person name="Shen Q."/>
            <person name="Zhang L."/>
            <person name="Liao Z."/>
            <person name="Wang S."/>
            <person name="Yan T."/>
            <person name="Shi P."/>
            <person name="Liu M."/>
            <person name="Fu X."/>
            <person name="Pan Q."/>
            <person name="Wang Y."/>
            <person name="Lv Z."/>
            <person name="Lu X."/>
            <person name="Zhang F."/>
            <person name="Jiang W."/>
            <person name="Ma Y."/>
            <person name="Chen M."/>
            <person name="Hao X."/>
            <person name="Li L."/>
            <person name="Tang Y."/>
            <person name="Lv G."/>
            <person name="Zhou Y."/>
            <person name="Sun X."/>
            <person name="Brodelius P.E."/>
            <person name="Rose J.K.C."/>
            <person name="Tang K."/>
        </authorList>
    </citation>
    <scope>NUCLEOTIDE SEQUENCE [LARGE SCALE GENOMIC DNA]</scope>
    <source>
        <strain evidence="3">cv. Huhao1</strain>
        <tissue evidence="2">Leaf</tissue>
    </source>
</reference>
<name>A0A2U1L2F8_ARTAN</name>
<feature type="region of interest" description="Disordered" evidence="1">
    <location>
        <begin position="1"/>
        <end position="23"/>
    </location>
</feature>
<dbReference type="EMBL" id="PKPP01011997">
    <property type="protein sequence ID" value="PWA43150.1"/>
    <property type="molecule type" value="Genomic_DNA"/>
</dbReference>
<dbReference type="AlphaFoldDB" id="A0A2U1L2F8"/>
<organism evidence="2 3">
    <name type="scientific">Artemisia annua</name>
    <name type="common">Sweet wormwood</name>
    <dbReference type="NCBI Taxonomy" id="35608"/>
    <lineage>
        <taxon>Eukaryota</taxon>
        <taxon>Viridiplantae</taxon>
        <taxon>Streptophyta</taxon>
        <taxon>Embryophyta</taxon>
        <taxon>Tracheophyta</taxon>
        <taxon>Spermatophyta</taxon>
        <taxon>Magnoliopsida</taxon>
        <taxon>eudicotyledons</taxon>
        <taxon>Gunneridae</taxon>
        <taxon>Pentapetalae</taxon>
        <taxon>asterids</taxon>
        <taxon>campanulids</taxon>
        <taxon>Asterales</taxon>
        <taxon>Asteraceae</taxon>
        <taxon>Asteroideae</taxon>
        <taxon>Anthemideae</taxon>
        <taxon>Artemisiinae</taxon>
        <taxon>Artemisia</taxon>
    </lineage>
</organism>
<protein>
    <submittedName>
        <fullName evidence="2">Target of Myb protein 1</fullName>
    </submittedName>
</protein>
<evidence type="ECO:0000256" key="1">
    <source>
        <dbReference type="SAM" id="MobiDB-lite"/>
    </source>
</evidence>
<dbReference type="Proteomes" id="UP000245207">
    <property type="component" value="Unassembled WGS sequence"/>
</dbReference>
<dbReference type="STRING" id="35608.A0A2U1L2F8"/>
<keyword evidence="3" id="KW-1185">Reference proteome</keyword>
<sequence length="110" mass="12233">MGTAARVEFPPREESSVPLFTPPQTHPIVHPTDAYEEAAVHASLETDASGLGYYLNFGLVNNVYVTDAHMATPIMILNALNFDGRFPFFGDSRTIYLFYVFGLHLQPITL</sequence>
<evidence type="ECO:0000313" key="2">
    <source>
        <dbReference type="EMBL" id="PWA43150.1"/>
    </source>
</evidence>
<gene>
    <name evidence="2" type="ORF">CTI12_AA537450</name>
</gene>
<accession>A0A2U1L2F8</accession>
<evidence type="ECO:0000313" key="3">
    <source>
        <dbReference type="Proteomes" id="UP000245207"/>
    </source>
</evidence>